<protein>
    <submittedName>
        <fullName evidence="2">Uncharacterized protein</fullName>
    </submittedName>
</protein>
<dbReference type="Proteomes" id="UP001256827">
    <property type="component" value="Chromosome"/>
</dbReference>
<reference evidence="2 3" key="1">
    <citation type="submission" date="2023-09" db="EMBL/GenBank/DDBJ databases">
        <title>Complete Genome and Methylome dissection of Bacillus brevis NEB573 original source of BbsI restriction endonuclease.</title>
        <authorList>
            <person name="Fomenkov A."/>
            <person name="Roberts R.D."/>
        </authorList>
    </citation>
    <scope>NUCLEOTIDE SEQUENCE [LARGE SCALE GENOMIC DNA]</scope>
    <source>
        <strain evidence="2 3">NEB573</strain>
    </source>
</reference>
<dbReference type="EMBL" id="CP134050">
    <property type="protein sequence ID" value="WNC15270.1"/>
    <property type="molecule type" value="Genomic_DNA"/>
</dbReference>
<evidence type="ECO:0000256" key="1">
    <source>
        <dbReference type="SAM" id="MobiDB-lite"/>
    </source>
</evidence>
<feature type="region of interest" description="Disordered" evidence="1">
    <location>
        <begin position="1"/>
        <end position="25"/>
    </location>
</feature>
<accession>A0ABY9T5B7</accession>
<evidence type="ECO:0000313" key="3">
    <source>
        <dbReference type="Proteomes" id="UP001256827"/>
    </source>
</evidence>
<keyword evidence="3" id="KW-1185">Reference proteome</keyword>
<feature type="compositionally biased region" description="Basic and acidic residues" evidence="1">
    <location>
        <begin position="7"/>
        <end position="25"/>
    </location>
</feature>
<organism evidence="2 3">
    <name type="scientific">Brevibacillus brevis</name>
    <name type="common">Bacillus brevis</name>
    <dbReference type="NCBI Taxonomy" id="1393"/>
    <lineage>
        <taxon>Bacteria</taxon>
        <taxon>Bacillati</taxon>
        <taxon>Bacillota</taxon>
        <taxon>Bacilli</taxon>
        <taxon>Bacillales</taxon>
        <taxon>Paenibacillaceae</taxon>
        <taxon>Brevibacillus</taxon>
    </lineage>
</organism>
<name>A0ABY9T5B7_BREBE</name>
<evidence type="ECO:0000313" key="2">
    <source>
        <dbReference type="EMBL" id="WNC15270.1"/>
    </source>
</evidence>
<sequence length="78" mass="8977">MPLYFHPFEEKRRNNPDHSREQDERKALLRACPLASMLAGKLVQSVRLSGHHDHGDSDHQHTVECDIRASEEAVVTFE</sequence>
<proteinExistence type="predicted"/>
<gene>
    <name evidence="2" type="ORF">RGB73_02520</name>
</gene>